<sequence length="992" mass="109559">MGNVQLFAVNTAGETVLLQISEDSPLKINLSVASLNAFSPTSYYSQTFRIPGQGTNGKFFEDVYSVNGYSFDASKAAQAWINNEGFLFSIGNLNLKSVYINEKTDKIEYEVFFLGDTSDFSASVGSAYMNTLDTTDLNHELTYANVVSSWGATAGATSGFKNGDVLYPLCEWGYAYDSNDFPIQNTLSIGFPKGSTGSAGGSFTLGPTSGLSLRQFKPAVRIKWLWDKIFENAGYTYTSDFLDSNLFDGLYMVSDSLSQSEQTELTALCRVSNATRVQINYGQTVKLLYPTTISNPSLSFDITNSEYVVPVTGTYGFTIGGVAIAAGVQPSIFTVRLMSTLTGQIQALNRLIAPVPITPPYPTWTLNVPAVNLVQGERLYVTMECVAGALTRVNSVDNYFECNLAQPQVLVNSFFPPEGTLKNIDFIKGITKMFNLVFIPGRDQTKTFRIEPWIDWIRLGGIEDWTPFLDGSADTEQHAPFLEQPRIQQFTGLDDADFQNLSYQQQFKRNFMFHEFDSGINLVKGTEQTVIPFAPSPLQSIPISKTSTPRPDWVFPTLGKLLPGDPAENKAGKVQPIQPKPRIFFYNGLQDNPINWYLNTSLSPGATGQAQSKYPLVSNYQSFPPDTFTLDLTFQSKRPLWSPASTYTGQTGVNLYTNYWTDYIDWIYDPYNRIKTVSMRLDAYQIETIRFNDRVWVQDSWYFVNKISDYPVGETALVKVELIKVPAKAIPNINTGASGPAQGECRSVAVCNNNSPLDPFEYNTWTYADCFNNLQTITILPQNCASVCLLFPNAYALPPGWTAIPDGDCSGITPSIIGEYIYIDLGVSGSDGLNATLLLEGATGGTAGTYIPMQYINLIGPAEFNGLSINVPYDYGFKTTLTWNNGVIGQDFVEGEYIFMNQDSVLVAFDTYSGYYAGPISTQLPTGVTAADYLVTAFIKGITLPPAPPGCKVWDTDADVWGTSTTIWNECPPVVWNTDEDLWNLSTTIWNI</sequence>
<protein>
    <submittedName>
        <fullName evidence="1">Uncharacterized protein</fullName>
    </submittedName>
</protein>
<evidence type="ECO:0000313" key="1">
    <source>
        <dbReference type="EMBL" id="CAB4157174.1"/>
    </source>
</evidence>
<name>A0A6J5NPH9_9CAUD</name>
<reference evidence="1" key="1">
    <citation type="submission" date="2020-04" db="EMBL/GenBank/DDBJ databases">
        <authorList>
            <person name="Chiriac C."/>
            <person name="Salcher M."/>
            <person name="Ghai R."/>
            <person name="Kavagutti S V."/>
        </authorList>
    </citation>
    <scope>NUCLEOTIDE SEQUENCE</scope>
</reference>
<proteinExistence type="predicted"/>
<accession>A0A6J5NPH9</accession>
<organism evidence="1">
    <name type="scientific">uncultured Caudovirales phage</name>
    <dbReference type="NCBI Taxonomy" id="2100421"/>
    <lineage>
        <taxon>Viruses</taxon>
        <taxon>Duplodnaviria</taxon>
        <taxon>Heunggongvirae</taxon>
        <taxon>Uroviricota</taxon>
        <taxon>Caudoviricetes</taxon>
        <taxon>Peduoviridae</taxon>
        <taxon>Maltschvirus</taxon>
        <taxon>Maltschvirus maltsch</taxon>
    </lineage>
</organism>
<dbReference type="EMBL" id="LR796650">
    <property type="protein sequence ID" value="CAB4157174.1"/>
    <property type="molecule type" value="Genomic_DNA"/>
</dbReference>
<gene>
    <name evidence="1" type="ORF">UFOVP693_9</name>
</gene>